<evidence type="ECO:0000256" key="9">
    <source>
        <dbReference type="ARBA" id="ARBA00023242"/>
    </source>
</evidence>
<dbReference type="AlphaFoldDB" id="A0A443SMT0"/>
<feature type="non-terminal residue" evidence="12">
    <location>
        <position position="225"/>
    </location>
</feature>
<evidence type="ECO:0000313" key="12">
    <source>
        <dbReference type="EMBL" id="RWS28829.1"/>
    </source>
</evidence>
<keyword evidence="13" id="KW-1185">Reference proteome</keyword>
<dbReference type="VEuPathDB" id="VectorBase:LDEU003209"/>
<accession>A0A443SMT0</accession>
<organism evidence="12 13">
    <name type="scientific">Leptotrombidium deliense</name>
    <dbReference type="NCBI Taxonomy" id="299467"/>
    <lineage>
        <taxon>Eukaryota</taxon>
        <taxon>Metazoa</taxon>
        <taxon>Ecdysozoa</taxon>
        <taxon>Arthropoda</taxon>
        <taxon>Chelicerata</taxon>
        <taxon>Arachnida</taxon>
        <taxon>Acari</taxon>
        <taxon>Acariformes</taxon>
        <taxon>Trombidiformes</taxon>
        <taxon>Prostigmata</taxon>
        <taxon>Anystina</taxon>
        <taxon>Parasitengona</taxon>
        <taxon>Trombiculoidea</taxon>
        <taxon>Trombiculidae</taxon>
        <taxon>Leptotrombidium</taxon>
    </lineage>
</organism>
<dbReference type="SUPFAM" id="SSF52980">
    <property type="entry name" value="Restriction endonuclease-like"/>
    <property type="match status" value="1"/>
</dbReference>
<evidence type="ECO:0000256" key="1">
    <source>
        <dbReference type="ARBA" id="ARBA00004123"/>
    </source>
</evidence>
<dbReference type="InterPro" id="IPR010994">
    <property type="entry name" value="RuvA_2-like"/>
</dbReference>
<evidence type="ECO:0000256" key="10">
    <source>
        <dbReference type="ARBA" id="ARBA00072370"/>
    </source>
</evidence>
<dbReference type="GO" id="GO:0000724">
    <property type="term" value="P:double-strand break repair via homologous recombination"/>
    <property type="evidence" value="ECO:0007669"/>
    <property type="project" value="TreeGrafter"/>
</dbReference>
<keyword evidence="4 12" id="KW-0255">Endonuclease</keyword>
<evidence type="ECO:0000256" key="8">
    <source>
        <dbReference type="ARBA" id="ARBA00023204"/>
    </source>
</evidence>
<dbReference type="Proteomes" id="UP000288716">
    <property type="component" value="Unassembled WGS sequence"/>
</dbReference>
<keyword evidence="7" id="KW-0238">DNA-binding</keyword>
<dbReference type="GO" id="GO:0000014">
    <property type="term" value="F:single-stranded DNA endodeoxyribonuclease activity"/>
    <property type="evidence" value="ECO:0007669"/>
    <property type="project" value="TreeGrafter"/>
</dbReference>
<name>A0A443SMT0_9ACAR</name>
<evidence type="ECO:0000259" key="11">
    <source>
        <dbReference type="SMART" id="SM00891"/>
    </source>
</evidence>
<evidence type="ECO:0000256" key="5">
    <source>
        <dbReference type="ARBA" id="ARBA00022763"/>
    </source>
</evidence>
<dbReference type="InterPro" id="IPR011335">
    <property type="entry name" value="Restrct_endonuc-II-like"/>
</dbReference>
<dbReference type="CDD" id="cd20078">
    <property type="entry name" value="XPF_nuclease_XPF_euk"/>
    <property type="match status" value="1"/>
</dbReference>
<evidence type="ECO:0000256" key="4">
    <source>
        <dbReference type="ARBA" id="ARBA00022759"/>
    </source>
</evidence>
<dbReference type="GO" id="GO:0003697">
    <property type="term" value="F:single-stranded DNA binding"/>
    <property type="evidence" value="ECO:0007669"/>
    <property type="project" value="TreeGrafter"/>
</dbReference>
<dbReference type="Gene3D" id="3.40.50.10130">
    <property type="match status" value="1"/>
</dbReference>
<dbReference type="PANTHER" id="PTHR10150:SF0">
    <property type="entry name" value="DNA REPAIR ENDONUCLEASE XPF"/>
    <property type="match status" value="1"/>
</dbReference>
<evidence type="ECO:0000313" key="13">
    <source>
        <dbReference type="Proteomes" id="UP000288716"/>
    </source>
</evidence>
<dbReference type="OrthoDB" id="361020at2759"/>
<dbReference type="GO" id="GO:0003684">
    <property type="term" value="F:damaged DNA binding"/>
    <property type="evidence" value="ECO:0007669"/>
    <property type="project" value="TreeGrafter"/>
</dbReference>
<dbReference type="InterPro" id="IPR006166">
    <property type="entry name" value="ERCC4_domain"/>
</dbReference>
<sequence>MREFRSILPSILHKRGFDVLPVTIEIGDYVLTPDTCVERKSVSDLIGSLSNGRLYNQCQTMTRHYKRSIILIEFDQNKSFSFKGKYWGLGRRLEPGEHNVVSKLILLTMHFPQLRLIWSPSVHFTAEVFEFLKQDKEQPDMKSVAEVTEKQLPAAYSTDKYDIATKDFLLCLPGVNLYNVYTIMNKVTCIADLCNASKDELTSILSNAQNAEILYDCLHKNLVSC</sequence>
<keyword evidence="6" id="KW-0378">Hydrolase</keyword>
<protein>
    <recommendedName>
        <fullName evidence="10">DNA repair endonuclease XPF</fullName>
    </recommendedName>
</protein>
<dbReference type="GO" id="GO:0000110">
    <property type="term" value="C:nucleotide-excision repair factor 1 complex"/>
    <property type="evidence" value="ECO:0007669"/>
    <property type="project" value="TreeGrafter"/>
</dbReference>
<dbReference type="SMART" id="SM00891">
    <property type="entry name" value="ERCC4"/>
    <property type="match status" value="1"/>
</dbReference>
<evidence type="ECO:0000256" key="7">
    <source>
        <dbReference type="ARBA" id="ARBA00023125"/>
    </source>
</evidence>
<comment type="caution">
    <text evidence="12">The sequence shown here is derived from an EMBL/GenBank/DDBJ whole genome shotgun (WGS) entry which is preliminary data.</text>
</comment>
<dbReference type="SUPFAM" id="SSF47781">
    <property type="entry name" value="RuvA domain 2-like"/>
    <property type="match status" value="1"/>
</dbReference>
<dbReference type="EMBL" id="NCKV01001195">
    <property type="protein sequence ID" value="RWS28829.1"/>
    <property type="molecule type" value="Genomic_DNA"/>
</dbReference>
<proteinExistence type="inferred from homology"/>
<keyword evidence="3" id="KW-0540">Nuclease</keyword>
<dbReference type="GO" id="GO:1901255">
    <property type="term" value="P:nucleotide-excision repair involved in interstrand cross-link repair"/>
    <property type="evidence" value="ECO:0007669"/>
    <property type="project" value="TreeGrafter"/>
</dbReference>
<dbReference type="STRING" id="299467.A0A443SMT0"/>
<evidence type="ECO:0000256" key="6">
    <source>
        <dbReference type="ARBA" id="ARBA00022801"/>
    </source>
</evidence>
<comment type="subcellular location">
    <subcellularLocation>
        <location evidence="1">Nucleus</location>
    </subcellularLocation>
</comment>
<dbReference type="Gene3D" id="1.10.150.20">
    <property type="entry name" value="5' to 3' exonuclease, C-terminal subdomain"/>
    <property type="match status" value="1"/>
</dbReference>
<evidence type="ECO:0000256" key="2">
    <source>
        <dbReference type="ARBA" id="ARBA00010015"/>
    </source>
</evidence>
<evidence type="ECO:0000256" key="3">
    <source>
        <dbReference type="ARBA" id="ARBA00022722"/>
    </source>
</evidence>
<keyword evidence="9" id="KW-0539">Nucleus</keyword>
<feature type="domain" description="ERCC4" evidence="11">
    <location>
        <begin position="1"/>
        <end position="76"/>
    </location>
</feature>
<gene>
    <name evidence="12" type="ORF">B4U80_10211</name>
</gene>
<comment type="similarity">
    <text evidence="2">Belongs to the XPF family.</text>
</comment>
<dbReference type="Pfam" id="PF02732">
    <property type="entry name" value="ERCC4"/>
    <property type="match status" value="1"/>
</dbReference>
<keyword evidence="8" id="KW-0234">DNA repair</keyword>
<dbReference type="FunFam" id="3.40.50.10130:FF:000002">
    <property type="entry name" value="DNA repair endonuclease XPF"/>
    <property type="match status" value="1"/>
</dbReference>
<dbReference type="GO" id="GO:0000712">
    <property type="term" value="P:resolution of meiotic recombination intermediates"/>
    <property type="evidence" value="ECO:0007669"/>
    <property type="project" value="TreeGrafter"/>
</dbReference>
<dbReference type="PANTHER" id="PTHR10150">
    <property type="entry name" value="DNA REPAIR ENDONUCLEASE XPF"/>
    <property type="match status" value="1"/>
</dbReference>
<reference evidence="12 13" key="1">
    <citation type="journal article" date="2018" name="Gigascience">
        <title>Genomes of trombidid mites reveal novel predicted allergens and laterally-transferred genes associated with secondary metabolism.</title>
        <authorList>
            <person name="Dong X."/>
            <person name="Chaisiri K."/>
            <person name="Xia D."/>
            <person name="Armstrong S.D."/>
            <person name="Fang Y."/>
            <person name="Donnelly M.J."/>
            <person name="Kadowaki T."/>
            <person name="McGarry J.W."/>
            <person name="Darby A.C."/>
            <person name="Makepeace B.L."/>
        </authorList>
    </citation>
    <scope>NUCLEOTIDE SEQUENCE [LARGE SCALE GENOMIC DNA]</scope>
    <source>
        <strain evidence="12">UoL-UT</strain>
    </source>
</reference>
<dbReference type="InterPro" id="IPR047520">
    <property type="entry name" value="XPF_nuclease"/>
</dbReference>
<keyword evidence="5" id="KW-0227">DNA damage</keyword>